<gene>
    <name evidence="2" type="ORF">DPMN_142981</name>
</gene>
<evidence type="ECO:0000313" key="2">
    <source>
        <dbReference type="EMBL" id="KAH3814480.1"/>
    </source>
</evidence>
<dbReference type="AlphaFoldDB" id="A0A9D4GCB1"/>
<feature type="transmembrane region" description="Helical" evidence="1">
    <location>
        <begin position="332"/>
        <end position="355"/>
    </location>
</feature>
<feature type="transmembrane region" description="Helical" evidence="1">
    <location>
        <begin position="191"/>
        <end position="214"/>
    </location>
</feature>
<comment type="caution">
    <text evidence="2">The sequence shown here is derived from an EMBL/GenBank/DDBJ whole genome shotgun (WGS) entry which is preliminary data.</text>
</comment>
<feature type="transmembrane region" description="Helical" evidence="1">
    <location>
        <begin position="76"/>
        <end position="95"/>
    </location>
</feature>
<organism evidence="2 3">
    <name type="scientific">Dreissena polymorpha</name>
    <name type="common">Zebra mussel</name>
    <name type="synonym">Mytilus polymorpha</name>
    <dbReference type="NCBI Taxonomy" id="45954"/>
    <lineage>
        <taxon>Eukaryota</taxon>
        <taxon>Metazoa</taxon>
        <taxon>Spiralia</taxon>
        <taxon>Lophotrochozoa</taxon>
        <taxon>Mollusca</taxon>
        <taxon>Bivalvia</taxon>
        <taxon>Autobranchia</taxon>
        <taxon>Heteroconchia</taxon>
        <taxon>Euheterodonta</taxon>
        <taxon>Imparidentia</taxon>
        <taxon>Neoheterodontei</taxon>
        <taxon>Myida</taxon>
        <taxon>Dreissenoidea</taxon>
        <taxon>Dreissenidae</taxon>
        <taxon>Dreissena</taxon>
    </lineage>
</organism>
<name>A0A9D4GCB1_DREPO</name>
<feature type="transmembrane region" description="Helical" evidence="1">
    <location>
        <begin position="273"/>
        <end position="293"/>
    </location>
</feature>
<keyword evidence="1" id="KW-1133">Transmembrane helix</keyword>
<accession>A0A9D4GCB1</accession>
<reference evidence="2" key="1">
    <citation type="journal article" date="2019" name="bioRxiv">
        <title>The Genome of the Zebra Mussel, Dreissena polymorpha: A Resource for Invasive Species Research.</title>
        <authorList>
            <person name="McCartney M.A."/>
            <person name="Auch B."/>
            <person name="Kono T."/>
            <person name="Mallez S."/>
            <person name="Zhang Y."/>
            <person name="Obille A."/>
            <person name="Becker A."/>
            <person name="Abrahante J.E."/>
            <person name="Garbe J."/>
            <person name="Badalamenti J.P."/>
            <person name="Herman A."/>
            <person name="Mangelson H."/>
            <person name="Liachko I."/>
            <person name="Sullivan S."/>
            <person name="Sone E.D."/>
            <person name="Koren S."/>
            <person name="Silverstein K.A.T."/>
            <person name="Beckman K.B."/>
            <person name="Gohl D.M."/>
        </authorList>
    </citation>
    <scope>NUCLEOTIDE SEQUENCE</scope>
    <source>
        <strain evidence="2">Duluth1</strain>
        <tissue evidence="2">Whole animal</tissue>
    </source>
</reference>
<feature type="transmembrane region" description="Helical" evidence="1">
    <location>
        <begin position="125"/>
        <end position="146"/>
    </location>
</feature>
<protein>
    <submittedName>
        <fullName evidence="2">Uncharacterized protein</fullName>
    </submittedName>
</protein>
<proteinExistence type="predicted"/>
<sequence>MRVKTSKVNAGTEFIKKYTFQLGINPKNSHKISKKALSGHPSIMADLCRKPSKVCKKLTLKFVFQIKMSGHSGAKIALIIIGFLIYCITVVLNYLSTGDIIPGLFRNRTGDIADAFYVSATPAGWTFAVIWATIYFWNLAWFIYALTTVCRRDDNGHYIYQLNILSPLFFISFIINNCAVVAWLFLWDRQYLNWALLVIAFTPLTLYISLFISFRRLYGKLNYLSKAGAVKDIWLTRIFVHNGLAFFATWVSIATLLNFAIVLTYYWSVEMQVSVSIALGILSFLIITWFLLDTFAIDKFVRYTVTPYIVVVVALVGSVQKNFDLEDNYRNSIFLVVLLAVAGVLLLLKLVIMFVRACRIPINGNAGDDLKGTLA</sequence>
<dbReference type="PANTHER" id="PTHR33802">
    <property type="entry name" value="SI:CH211-161H7.5-RELATED"/>
    <property type="match status" value="1"/>
</dbReference>
<feature type="transmembrane region" description="Helical" evidence="1">
    <location>
        <begin position="158"/>
        <end position="185"/>
    </location>
</feature>
<keyword evidence="3" id="KW-1185">Reference proteome</keyword>
<evidence type="ECO:0000256" key="1">
    <source>
        <dbReference type="SAM" id="Phobius"/>
    </source>
</evidence>
<keyword evidence="1" id="KW-0472">Membrane</keyword>
<dbReference type="PANTHER" id="PTHR33802:SF1">
    <property type="entry name" value="XK-RELATED PROTEIN"/>
    <property type="match status" value="1"/>
</dbReference>
<evidence type="ECO:0000313" key="3">
    <source>
        <dbReference type="Proteomes" id="UP000828390"/>
    </source>
</evidence>
<feature type="transmembrane region" description="Helical" evidence="1">
    <location>
        <begin position="244"/>
        <end position="267"/>
    </location>
</feature>
<keyword evidence="1" id="KW-0812">Transmembrane</keyword>
<dbReference type="Proteomes" id="UP000828390">
    <property type="component" value="Unassembled WGS sequence"/>
</dbReference>
<dbReference type="EMBL" id="JAIWYP010000006">
    <property type="protein sequence ID" value="KAH3814480.1"/>
    <property type="molecule type" value="Genomic_DNA"/>
</dbReference>
<feature type="transmembrane region" description="Helical" evidence="1">
    <location>
        <begin position="300"/>
        <end position="320"/>
    </location>
</feature>
<reference evidence="2" key="2">
    <citation type="submission" date="2020-11" db="EMBL/GenBank/DDBJ databases">
        <authorList>
            <person name="McCartney M.A."/>
            <person name="Auch B."/>
            <person name="Kono T."/>
            <person name="Mallez S."/>
            <person name="Becker A."/>
            <person name="Gohl D.M."/>
            <person name="Silverstein K.A.T."/>
            <person name="Koren S."/>
            <person name="Bechman K.B."/>
            <person name="Herman A."/>
            <person name="Abrahante J.E."/>
            <person name="Garbe J."/>
        </authorList>
    </citation>
    <scope>NUCLEOTIDE SEQUENCE</scope>
    <source>
        <strain evidence="2">Duluth1</strain>
        <tissue evidence="2">Whole animal</tissue>
    </source>
</reference>